<dbReference type="InterPro" id="IPR000086">
    <property type="entry name" value="NUDIX_hydrolase_dom"/>
</dbReference>
<keyword evidence="5" id="KW-1185">Reference proteome</keyword>
<accession>A0A1H5GXA9</accession>
<dbReference type="Proteomes" id="UP000181980">
    <property type="component" value="Unassembled WGS sequence"/>
</dbReference>
<dbReference type="OrthoDB" id="3533156at2"/>
<dbReference type="InterPro" id="IPR015797">
    <property type="entry name" value="NUDIX_hydrolase-like_dom_sf"/>
</dbReference>
<proteinExistence type="predicted"/>
<dbReference type="Pfam" id="PF00293">
    <property type="entry name" value="NUDIX"/>
    <property type="match status" value="1"/>
</dbReference>
<evidence type="ECO:0000256" key="2">
    <source>
        <dbReference type="ARBA" id="ARBA00022801"/>
    </source>
</evidence>
<name>A0A1H5GXA9_9ACTN</name>
<dbReference type="RefSeq" id="WP_074946121.1">
    <property type="nucleotide sequence ID" value="NZ_FNUC01000003.1"/>
</dbReference>
<dbReference type="Gene3D" id="3.90.79.10">
    <property type="entry name" value="Nucleoside Triphosphate Pyrophosphohydrolase"/>
    <property type="match status" value="1"/>
</dbReference>
<dbReference type="InterPro" id="IPR020476">
    <property type="entry name" value="Nudix_hydrolase"/>
</dbReference>
<dbReference type="PANTHER" id="PTHR43046:SF14">
    <property type="entry name" value="MUTT_NUDIX FAMILY PROTEIN"/>
    <property type="match status" value="1"/>
</dbReference>
<dbReference type="EMBL" id="FNUC01000003">
    <property type="protein sequence ID" value="SEE19678.1"/>
    <property type="molecule type" value="Genomic_DNA"/>
</dbReference>
<dbReference type="GO" id="GO:0016787">
    <property type="term" value="F:hydrolase activity"/>
    <property type="evidence" value="ECO:0007669"/>
    <property type="project" value="UniProtKB-KW"/>
</dbReference>
<dbReference type="PROSITE" id="PS51462">
    <property type="entry name" value="NUDIX"/>
    <property type="match status" value="1"/>
</dbReference>
<dbReference type="STRING" id="561176.SAMN04488561_0670"/>
<comment type="cofactor">
    <cofactor evidence="1">
        <name>Mg(2+)</name>
        <dbReference type="ChEBI" id="CHEBI:18420"/>
    </cofactor>
</comment>
<evidence type="ECO:0000313" key="5">
    <source>
        <dbReference type="Proteomes" id="UP000181980"/>
    </source>
</evidence>
<dbReference type="AlphaFoldDB" id="A0A1H5GXA9"/>
<dbReference type="PRINTS" id="PR00502">
    <property type="entry name" value="NUDIXFAMILY"/>
</dbReference>
<organism evidence="4 5">
    <name type="scientific">Jiangella alba</name>
    <dbReference type="NCBI Taxonomy" id="561176"/>
    <lineage>
        <taxon>Bacteria</taxon>
        <taxon>Bacillati</taxon>
        <taxon>Actinomycetota</taxon>
        <taxon>Actinomycetes</taxon>
        <taxon>Jiangellales</taxon>
        <taxon>Jiangellaceae</taxon>
        <taxon>Jiangella</taxon>
    </lineage>
</organism>
<feature type="domain" description="Nudix hydrolase" evidence="3">
    <location>
        <begin position="2"/>
        <end position="128"/>
    </location>
</feature>
<evidence type="ECO:0000259" key="3">
    <source>
        <dbReference type="PROSITE" id="PS51462"/>
    </source>
</evidence>
<sequence length="134" mass="15025">MIEHRVAVAVLASGGRVLMCHRRADRSWYPDVWDFPGGHLEDGETAADCARRECGEELGIDAGPAHRELARWVERDEDITFVQLLSWTGTPSNRAPEEHDDIRWVTLAEALELTLPDPRYPDLLRGVLDPRAGG</sequence>
<keyword evidence="2" id="KW-0378">Hydrolase</keyword>
<gene>
    <name evidence="4" type="ORF">SAMN04488561_0670</name>
</gene>
<dbReference type="PANTHER" id="PTHR43046">
    <property type="entry name" value="GDP-MANNOSE MANNOSYL HYDROLASE"/>
    <property type="match status" value="1"/>
</dbReference>
<dbReference type="SUPFAM" id="SSF55811">
    <property type="entry name" value="Nudix"/>
    <property type="match status" value="1"/>
</dbReference>
<protein>
    <submittedName>
        <fullName evidence="4">ADP-ribose pyrophosphatase YjhB, NUDIX family</fullName>
    </submittedName>
</protein>
<reference evidence="5" key="1">
    <citation type="submission" date="2016-10" db="EMBL/GenBank/DDBJ databases">
        <authorList>
            <person name="Varghese N."/>
            <person name="Submissions S."/>
        </authorList>
    </citation>
    <scope>NUCLEOTIDE SEQUENCE [LARGE SCALE GENOMIC DNA]</scope>
    <source>
        <strain evidence="5">DSM 45237</strain>
    </source>
</reference>
<evidence type="ECO:0000256" key="1">
    <source>
        <dbReference type="ARBA" id="ARBA00001946"/>
    </source>
</evidence>
<evidence type="ECO:0000313" key="4">
    <source>
        <dbReference type="EMBL" id="SEE19678.1"/>
    </source>
</evidence>